<dbReference type="NCBIfam" id="TIGR04357">
    <property type="entry name" value="CofD_rel_GAK"/>
    <property type="match status" value="1"/>
</dbReference>
<dbReference type="CDD" id="cd07187">
    <property type="entry name" value="YvcK_like"/>
    <property type="match status" value="1"/>
</dbReference>
<gene>
    <name evidence="1" type="ORF">A2527_05770</name>
</gene>
<dbReference type="InterPro" id="IPR038136">
    <property type="entry name" value="CofD-like_dom_sf"/>
</dbReference>
<dbReference type="PANTHER" id="PTHR31240:SF0">
    <property type="entry name" value="MATERNAL EFFECT EMBRYO ARREST 18"/>
    <property type="match status" value="1"/>
</dbReference>
<dbReference type="SUPFAM" id="SSF142338">
    <property type="entry name" value="CofD-like"/>
    <property type="match status" value="1"/>
</dbReference>
<dbReference type="Proteomes" id="UP000178449">
    <property type="component" value="Unassembled WGS sequence"/>
</dbReference>
<dbReference type="InterPro" id="IPR027591">
    <property type="entry name" value="CofD-rel_GAK"/>
</dbReference>
<dbReference type="Pfam" id="PF01933">
    <property type="entry name" value="CofD"/>
    <property type="match status" value="1"/>
</dbReference>
<dbReference type="STRING" id="1817772.A2527_05770"/>
<proteinExistence type="predicted"/>
<protein>
    <recommendedName>
        <fullName evidence="3">GAK system CofD-like protein</fullName>
    </recommendedName>
</protein>
<evidence type="ECO:0008006" key="3">
    <source>
        <dbReference type="Google" id="ProtNLM"/>
    </source>
</evidence>
<dbReference type="EMBL" id="MFNE01000035">
    <property type="protein sequence ID" value="OGG94777.1"/>
    <property type="molecule type" value="Genomic_DNA"/>
</dbReference>
<organism evidence="1 2">
    <name type="scientific">Candidatus Lambdaproteobacteria bacterium RIFOXYD2_FULL_50_16</name>
    <dbReference type="NCBI Taxonomy" id="1817772"/>
    <lineage>
        <taxon>Bacteria</taxon>
        <taxon>Pseudomonadati</taxon>
        <taxon>Pseudomonadota</taxon>
        <taxon>Candidatus Lambdaproteobacteria</taxon>
    </lineage>
</organism>
<dbReference type="Gene3D" id="3.40.50.10680">
    <property type="entry name" value="CofD-like domains"/>
    <property type="match status" value="1"/>
</dbReference>
<accession>A0A1F6G9I5</accession>
<dbReference type="GO" id="GO:0043743">
    <property type="term" value="F:LPPG:FO 2-phospho-L-lactate transferase activity"/>
    <property type="evidence" value="ECO:0007669"/>
    <property type="project" value="InterPro"/>
</dbReference>
<reference evidence="1 2" key="1">
    <citation type="journal article" date="2016" name="Nat. Commun.">
        <title>Thousands of microbial genomes shed light on interconnected biogeochemical processes in an aquifer system.</title>
        <authorList>
            <person name="Anantharaman K."/>
            <person name="Brown C.T."/>
            <person name="Hug L.A."/>
            <person name="Sharon I."/>
            <person name="Castelle C.J."/>
            <person name="Probst A.J."/>
            <person name="Thomas B.C."/>
            <person name="Singh A."/>
            <person name="Wilkins M.J."/>
            <person name="Karaoz U."/>
            <person name="Brodie E.L."/>
            <person name="Williams K.H."/>
            <person name="Hubbard S.S."/>
            <person name="Banfield J.F."/>
        </authorList>
    </citation>
    <scope>NUCLEOTIDE SEQUENCE [LARGE SCALE GENOMIC DNA]</scope>
</reference>
<name>A0A1F6G9I5_9PROT</name>
<evidence type="ECO:0000313" key="1">
    <source>
        <dbReference type="EMBL" id="OGG94777.1"/>
    </source>
</evidence>
<dbReference type="AlphaFoldDB" id="A0A1F6G9I5"/>
<sequence length="384" mass="42630">MTLPDLVKVERFRRAPDLGPRLLFFSGGSALFQTSRVLTHFTHNSIHLITPFDSGGSSREIRNQFKMLAVGDLRSRLMALADQSFLGNPDVYRLFATRLPLDLEPSALATELKQLVDGEHPLIRALQDPLRKIIRNHLRFFQNAMPATFNLAGASIGNLILVGGYHNNRRQMDPTLYLFGKLVEARGMVRPITTSNLDLKATYQDGIEVVGQHLITGKESKAKPNRIERLKLVGRSGGSVPKLKRKVAQLIETADLICYPMGSFYSSLLCQFSVKGTAEAIAKNPVPKVYIPNWGDDPEEYGLTLADKVERLLDSLKCNAERPLADSDVLNFVLIDRQGGPPEFKSQLKGIEARGIQVIDCDLADPNQSGLIDPNKLVLMLLSF</sequence>
<comment type="caution">
    <text evidence="1">The sequence shown here is derived from an EMBL/GenBank/DDBJ whole genome shotgun (WGS) entry which is preliminary data.</text>
</comment>
<dbReference type="InterPro" id="IPR002882">
    <property type="entry name" value="CofD"/>
</dbReference>
<dbReference type="PANTHER" id="PTHR31240">
    <property type="entry name" value="MATERNAL EFFECT EMBRYO ARREST 18"/>
    <property type="match status" value="1"/>
</dbReference>
<evidence type="ECO:0000313" key="2">
    <source>
        <dbReference type="Proteomes" id="UP000178449"/>
    </source>
</evidence>